<dbReference type="RefSeq" id="WP_160599844.1">
    <property type="nucleotide sequence ID" value="NZ_WTYU01000001.1"/>
</dbReference>
<dbReference type="EMBL" id="WTYU01000001">
    <property type="protein sequence ID" value="MXP13583.1"/>
    <property type="molecule type" value="Genomic_DNA"/>
</dbReference>
<name>A0A6L7GC77_9SPHN</name>
<protein>
    <submittedName>
        <fullName evidence="2">Uncharacterized protein</fullName>
    </submittedName>
</protein>
<evidence type="ECO:0000313" key="3">
    <source>
        <dbReference type="Proteomes" id="UP000473531"/>
    </source>
</evidence>
<keyword evidence="1" id="KW-0472">Membrane</keyword>
<sequence>MTLHQFLTFASEAEIAGLWGLGMIGIALLALLGERRRMKRARIDGVGWVPWTSIFMTSAIIGAGLLALSAKGLMAG</sequence>
<organism evidence="2 3">
    <name type="scientific">Allopontixanthobacter confluentis</name>
    <dbReference type="NCBI Taxonomy" id="1849021"/>
    <lineage>
        <taxon>Bacteria</taxon>
        <taxon>Pseudomonadati</taxon>
        <taxon>Pseudomonadota</taxon>
        <taxon>Alphaproteobacteria</taxon>
        <taxon>Sphingomonadales</taxon>
        <taxon>Erythrobacteraceae</taxon>
        <taxon>Allopontixanthobacter</taxon>
    </lineage>
</organism>
<dbReference type="AlphaFoldDB" id="A0A6L7GC77"/>
<feature type="transmembrane region" description="Helical" evidence="1">
    <location>
        <begin position="45"/>
        <end position="68"/>
    </location>
</feature>
<keyword evidence="1" id="KW-1133">Transmembrane helix</keyword>
<keyword evidence="3" id="KW-1185">Reference proteome</keyword>
<dbReference type="Proteomes" id="UP000473531">
    <property type="component" value="Unassembled WGS sequence"/>
</dbReference>
<reference evidence="2 3" key="1">
    <citation type="submission" date="2019-12" db="EMBL/GenBank/DDBJ databases">
        <title>Genomic-based taxomic classification of the family Erythrobacteraceae.</title>
        <authorList>
            <person name="Xu L."/>
        </authorList>
    </citation>
    <scope>NUCLEOTIDE SEQUENCE [LARGE SCALE GENOMIC DNA]</scope>
    <source>
        <strain evidence="2 3">KCTC 52259</strain>
    </source>
</reference>
<feature type="transmembrane region" description="Helical" evidence="1">
    <location>
        <begin position="15"/>
        <end position="33"/>
    </location>
</feature>
<evidence type="ECO:0000313" key="2">
    <source>
        <dbReference type="EMBL" id="MXP13583.1"/>
    </source>
</evidence>
<keyword evidence="1" id="KW-0812">Transmembrane</keyword>
<evidence type="ECO:0000256" key="1">
    <source>
        <dbReference type="SAM" id="Phobius"/>
    </source>
</evidence>
<proteinExistence type="predicted"/>
<gene>
    <name evidence="2" type="ORF">GRI44_02285</name>
</gene>
<accession>A0A6L7GC77</accession>
<comment type="caution">
    <text evidence="2">The sequence shown here is derived from an EMBL/GenBank/DDBJ whole genome shotgun (WGS) entry which is preliminary data.</text>
</comment>